<organism evidence="1 2">
    <name type="scientific">Clostridium frigidicarnis</name>
    <dbReference type="NCBI Taxonomy" id="84698"/>
    <lineage>
        <taxon>Bacteria</taxon>
        <taxon>Bacillati</taxon>
        <taxon>Bacillota</taxon>
        <taxon>Clostridia</taxon>
        <taxon>Eubacteriales</taxon>
        <taxon>Clostridiaceae</taxon>
        <taxon>Clostridium</taxon>
    </lineage>
</organism>
<dbReference type="EMBL" id="FOKI01000019">
    <property type="protein sequence ID" value="SFB22536.1"/>
    <property type="molecule type" value="Genomic_DNA"/>
</dbReference>
<dbReference type="Proteomes" id="UP000198619">
    <property type="component" value="Unassembled WGS sequence"/>
</dbReference>
<gene>
    <name evidence="1" type="ORF">SAMN04488528_10194</name>
</gene>
<evidence type="ECO:0000313" key="1">
    <source>
        <dbReference type="EMBL" id="SFB22536.1"/>
    </source>
</evidence>
<keyword evidence="2" id="KW-1185">Reference proteome</keyword>
<dbReference type="OrthoDB" id="9777242at2"/>
<reference evidence="1 2" key="1">
    <citation type="submission" date="2016-10" db="EMBL/GenBank/DDBJ databases">
        <authorList>
            <person name="de Groot N.N."/>
        </authorList>
    </citation>
    <scope>NUCLEOTIDE SEQUENCE [LARGE SCALE GENOMIC DNA]</scope>
    <source>
        <strain evidence="1 2">DSM 12271</strain>
    </source>
</reference>
<sequence length="213" mass="24819">MSLYLAPVHFWLFNKIKLSESLERDLEESLTNKFGNEVYSISCNSLKEFGSFTENKPLDEIIDTSNIHGWLQDKVSKTELRTAYLLTNVINGFGEEALKTALDVYKKQGYICGNELKENNENQNALVLFKGLNNYILDGMPCDNANSILMKNDDLVEWENKKCIHKPYWDKISGDITYFYNLRDQWIESFIATANNNFHYEKHDTLKYKICKL</sequence>
<protein>
    <submittedName>
        <fullName evidence="1">Uncharacterized protein</fullName>
    </submittedName>
</protein>
<dbReference type="STRING" id="84698.SAMN04488528_10194"/>
<dbReference type="AlphaFoldDB" id="A0A1I0ZBM4"/>
<proteinExistence type="predicted"/>
<accession>A0A1I0ZBM4</accession>
<dbReference type="RefSeq" id="WP_090041739.1">
    <property type="nucleotide sequence ID" value="NZ_FOKI01000019.1"/>
</dbReference>
<evidence type="ECO:0000313" key="2">
    <source>
        <dbReference type="Proteomes" id="UP000198619"/>
    </source>
</evidence>
<name>A0A1I0ZBM4_9CLOT</name>